<reference evidence="3 4" key="1">
    <citation type="submission" date="2023-07" db="EMBL/GenBank/DDBJ databases">
        <title>Genomic Encyclopedia of Type Strains, Phase IV (KMG-IV): sequencing the most valuable type-strain genomes for metagenomic binning, comparative biology and taxonomic classification.</title>
        <authorList>
            <person name="Goeker M."/>
        </authorList>
    </citation>
    <scope>NUCLEOTIDE SEQUENCE [LARGE SCALE GENOMIC DNA]</scope>
    <source>
        <strain evidence="3 4">DSM 45903</strain>
    </source>
</reference>
<keyword evidence="1" id="KW-0808">Transferase</keyword>
<protein>
    <submittedName>
        <fullName evidence="3">SAM-dependent methyltransferase</fullName>
    </submittedName>
</protein>
<proteinExistence type="predicted"/>
<dbReference type="EMBL" id="JAVDQG010000001">
    <property type="protein sequence ID" value="MDR6224393.1"/>
    <property type="molecule type" value="Genomic_DNA"/>
</dbReference>
<dbReference type="InterPro" id="IPR029063">
    <property type="entry name" value="SAM-dependent_MTases_sf"/>
</dbReference>
<accession>A0ABU1IHZ8</accession>
<gene>
    <name evidence="3" type="ORF">JOE21_000381</name>
</gene>
<evidence type="ECO:0000259" key="2">
    <source>
        <dbReference type="Pfam" id="PF13649"/>
    </source>
</evidence>
<name>A0ABU1IHZ8_9BACL</name>
<dbReference type="RefSeq" id="WP_309861683.1">
    <property type="nucleotide sequence ID" value="NZ_JAVDQG010000001.1"/>
</dbReference>
<dbReference type="Proteomes" id="UP001185012">
    <property type="component" value="Unassembled WGS sequence"/>
</dbReference>
<dbReference type="InterPro" id="IPR041698">
    <property type="entry name" value="Methyltransf_25"/>
</dbReference>
<evidence type="ECO:0000256" key="1">
    <source>
        <dbReference type="ARBA" id="ARBA00022679"/>
    </source>
</evidence>
<sequence>MADELFENPRLSAIYDPFDPDRSDLDAYEAIVKEFGARSVLDIGCGTGTFACRLAARGIKVIGVDPAAASLHVARTKPWSEHVEWILGDALLIPPLAVDLATMTGNVAQVFLTDEEWKKTLRAVRAALRPGGRFVFEARDPKAQAWLGWNRENTYRRVVTPGCGNVEGWVEIIDVQGSLVSFRWTYIFESDGAVITSDSTLRFRSREEIANSLQDAGLSVDEIRGAPDRPGLEFVFIAHHPIA</sequence>
<evidence type="ECO:0000313" key="3">
    <source>
        <dbReference type="EMBL" id="MDR6224393.1"/>
    </source>
</evidence>
<dbReference type="SUPFAM" id="SSF53335">
    <property type="entry name" value="S-adenosyl-L-methionine-dependent methyltransferases"/>
    <property type="match status" value="1"/>
</dbReference>
<dbReference type="CDD" id="cd02440">
    <property type="entry name" value="AdoMet_MTases"/>
    <property type="match status" value="1"/>
</dbReference>
<dbReference type="GO" id="GO:0032259">
    <property type="term" value="P:methylation"/>
    <property type="evidence" value="ECO:0007669"/>
    <property type="project" value="UniProtKB-KW"/>
</dbReference>
<dbReference type="Gene3D" id="3.40.50.150">
    <property type="entry name" value="Vaccinia Virus protein VP39"/>
    <property type="match status" value="1"/>
</dbReference>
<evidence type="ECO:0000313" key="4">
    <source>
        <dbReference type="Proteomes" id="UP001185012"/>
    </source>
</evidence>
<dbReference type="GO" id="GO:0008168">
    <property type="term" value="F:methyltransferase activity"/>
    <property type="evidence" value="ECO:0007669"/>
    <property type="project" value="UniProtKB-KW"/>
</dbReference>
<feature type="domain" description="Methyltransferase" evidence="2">
    <location>
        <begin position="40"/>
        <end position="132"/>
    </location>
</feature>
<keyword evidence="4" id="KW-1185">Reference proteome</keyword>
<organism evidence="3 4">
    <name type="scientific">Desmospora profundinema</name>
    <dbReference type="NCBI Taxonomy" id="1571184"/>
    <lineage>
        <taxon>Bacteria</taxon>
        <taxon>Bacillati</taxon>
        <taxon>Bacillota</taxon>
        <taxon>Bacilli</taxon>
        <taxon>Bacillales</taxon>
        <taxon>Thermoactinomycetaceae</taxon>
        <taxon>Desmospora</taxon>
    </lineage>
</organism>
<keyword evidence="3" id="KW-0489">Methyltransferase</keyword>
<dbReference type="Pfam" id="PF13649">
    <property type="entry name" value="Methyltransf_25"/>
    <property type="match status" value="1"/>
</dbReference>
<dbReference type="PANTHER" id="PTHR43861">
    <property type="entry name" value="TRANS-ACONITATE 2-METHYLTRANSFERASE-RELATED"/>
    <property type="match status" value="1"/>
</dbReference>
<comment type="caution">
    <text evidence="3">The sequence shown here is derived from an EMBL/GenBank/DDBJ whole genome shotgun (WGS) entry which is preliminary data.</text>
</comment>